<organism evidence="1 2">
    <name type="scientific">Halteria grandinella</name>
    <dbReference type="NCBI Taxonomy" id="5974"/>
    <lineage>
        <taxon>Eukaryota</taxon>
        <taxon>Sar</taxon>
        <taxon>Alveolata</taxon>
        <taxon>Ciliophora</taxon>
        <taxon>Intramacronucleata</taxon>
        <taxon>Spirotrichea</taxon>
        <taxon>Stichotrichia</taxon>
        <taxon>Sporadotrichida</taxon>
        <taxon>Halteriidae</taxon>
        <taxon>Halteria</taxon>
    </lineage>
</organism>
<dbReference type="Proteomes" id="UP000785679">
    <property type="component" value="Unassembled WGS sequence"/>
</dbReference>
<dbReference type="EMBL" id="RRYP01001749">
    <property type="protein sequence ID" value="TNV85538.1"/>
    <property type="molecule type" value="Genomic_DNA"/>
</dbReference>
<proteinExistence type="predicted"/>
<evidence type="ECO:0000313" key="2">
    <source>
        <dbReference type="Proteomes" id="UP000785679"/>
    </source>
</evidence>
<gene>
    <name evidence="1" type="ORF">FGO68_gene7289</name>
</gene>
<evidence type="ECO:0000313" key="1">
    <source>
        <dbReference type="EMBL" id="TNV85538.1"/>
    </source>
</evidence>
<keyword evidence="2" id="KW-1185">Reference proteome</keyword>
<reference evidence="1" key="1">
    <citation type="submission" date="2019-06" db="EMBL/GenBank/DDBJ databases">
        <authorList>
            <person name="Zheng W."/>
        </authorList>
    </citation>
    <scope>NUCLEOTIDE SEQUENCE</scope>
    <source>
        <strain evidence="1">QDHG01</strain>
    </source>
</reference>
<dbReference type="AlphaFoldDB" id="A0A8J8P1G3"/>
<accession>A0A8J8P1G3</accession>
<sequence length="102" mass="11516">MLQGVVGGARRKHRDDEFVKTHFAIDKSYDFLDIQSAWAGKSMGSTVFIEKLILLSEFIFGIQVKQLKSSFYAGSQDEPAPFCLVADSAQFSFQPCFRLRQS</sequence>
<protein>
    <submittedName>
        <fullName evidence="1">Uncharacterized protein</fullName>
    </submittedName>
</protein>
<name>A0A8J8P1G3_HALGN</name>
<comment type="caution">
    <text evidence="1">The sequence shown here is derived from an EMBL/GenBank/DDBJ whole genome shotgun (WGS) entry which is preliminary data.</text>
</comment>